<dbReference type="RefSeq" id="WP_160938728.1">
    <property type="nucleotide sequence ID" value="NZ_SNVJ01000020.1"/>
</dbReference>
<evidence type="ECO:0000256" key="2">
    <source>
        <dbReference type="SAM" id="SignalP"/>
    </source>
</evidence>
<dbReference type="PANTHER" id="PTHR42928:SF5">
    <property type="entry name" value="BLR1237 PROTEIN"/>
    <property type="match status" value="1"/>
</dbReference>
<gene>
    <name evidence="3" type="ORF">E0493_18380</name>
</gene>
<dbReference type="PANTHER" id="PTHR42928">
    <property type="entry name" value="TRICARBOXYLATE-BINDING PROTEIN"/>
    <property type="match status" value="1"/>
</dbReference>
<dbReference type="InterPro" id="IPR042100">
    <property type="entry name" value="Bug_dom1"/>
</dbReference>
<dbReference type="EMBL" id="SNVJ01000020">
    <property type="protein sequence ID" value="MXP65318.1"/>
    <property type="molecule type" value="Genomic_DNA"/>
</dbReference>
<keyword evidence="2" id="KW-0732">Signal</keyword>
<sequence length="323" mass="33717">MIHMTRRSTLAALAAAALPGAARAGEATWPDRTVRFIVPFAPGGPVEIPARFIADRLTHSFGQNVIVETKPGAGGALGIQSVVQAADPHVLLFTTSSVAILPALLANPGYDPFRDLVPISMVSEVPMALLVRPDWPVPDLAAFLQQAKAKPQRFSFASSGTGSTTHLAGELLKAKAGIDILHVPYRGGAQAVNAVYAGDTDMLITGLIEAIPHVRDGRLRALAVTAPQRSPALPEVPSLAEAVPGYGITIWYAMFGPPGTPPAVVQRLAGAMAPLRQGTPLAERMTESGATLLLDGPGPLAARMRAEVPLWKEIVKAAGIQAG</sequence>
<evidence type="ECO:0000313" key="4">
    <source>
        <dbReference type="Proteomes" id="UP000460715"/>
    </source>
</evidence>
<dbReference type="InterPro" id="IPR005064">
    <property type="entry name" value="BUG"/>
</dbReference>
<protein>
    <submittedName>
        <fullName evidence="3">Tripartite tricarboxylate transporter substrate binding protein</fullName>
    </submittedName>
</protein>
<evidence type="ECO:0000256" key="1">
    <source>
        <dbReference type="ARBA" id="ARBA00006987"/>
    </source>
</evidence>
<dbReference type="Gene3D" id="3.40.190.150">
    <property type="entry name" value="Bordetella uptake gene, domain 1"/>
    <property type="match status" value="1"/>
</dbReference>
<evidence type="ECO:0000313" key="3">
    <source>
        <dbReference type="EMBL" id="MXP65318.1"/>
    </source>
</evidence>
<comment type="similarity">
    <text evidence="1">Belongs to the UPF0065 (bug) family.</text>
</comment>
<keyword evidence="4" id="KW-1185">Reference proteome</keyword>
<dbReference type="Proteomes" id="UP000460715">
    <property type="component" value="Unassembled WGS sequence"/>
</dbReference>
<dbReference type="SUPFAM" id="SSF53850">
    <property type="entry name" value="Periplasmic binding protein-like II"/>
    <property type="match status" value="1"/>
</dbReference>
<dbReference type="Pfam" id="PF03401">
    <property type="entry name" value="TctC"/>
    <property type="match status" value="1"/>
</dbReference>
<reference evidence="3 4" key="1">
    <citation type="submission" date="2019-03" db="EMBL/GenBank/DDBJ databases">
        <title>Roseomonas sp. a novel Roseomonas species isolated from Sea whip Gorgonian.</title>
        <authorList>
            <person name="Li F."/>
            <person name="Pan X."/>
            <person name="Huang S."/>
            <person name="Li Z."/>
            <person name="Meng B."/>
        </authorList>
    </citation>
    <scope>NUCLEOTIDE SEQUENCE [LARGE SCALE GENOMIC DNA]</scope>
    <source>
        <strain evidence="3 4">M0104</strain>
    </source>
</reference>
<organism evidence="3 4">
    <name type="scientific">Teichococcus coralli</name>
    <dbReference type="NCBI Taxonomy" id="2545983"/>
    <lineage>
        <taxon>Bacteria</taxon>
        <taxon>Pseudomonadati</taxon>
        <taxon>Pseudomonadota</taxon>
        <taxon>Alphaproteobacteria</taxon>
        <taxon>Acetobacterales</taxon>
        <taxon>Roseomonadaceae</taxon>
        <taxon>Roseomonas</taxon>
    </lineage>
</organism>
<accession>A0A845BES8</accession>
<dbReference type="AlphaFoldDB" id="A0A845BES8"/>
<name>A0A845BES8_9PROT</name>
<feature type="signal peptide" evidence="2">
    <location>
        <begin position="1"/>
        <end position="24"/>
    </location>
</feature>
<dbReference type="OrthoDB" id="7262330at2"/>
<comment type="caution">
    <text evidence="3">The sequence shown here is derived from an EMBL/GenBank/DDBJ whole genome shotgun (WGS) entry which is preliminary data.</text>
</comment>
<dbReference type="PIRSF" id="PIRSF017082">
    <property type="entry name" value="YflP"/>
    <property type="match status" value="1"/>
</dbReference>
<feature type="chain" id="PRO_5032570802" evidence="2">
    <location>
        <begin position="25"/>
        <end position="323"/>
    </location>
</feature>
<dbReference type="Gene3D" id="3.40.190.10">
    <property type="entry name" value="Periplasmic binding protein-like II"/>
    <property type="match status" value="1"/>
</dbReference>
<proteinExistence type="inferred from homology"/>